<dbReference type="EMBL" id="CAMXCT030003113">
    <property type="protein sequence ID" value="CAL4789841.1"/>
    <property type="molecule type" value="Genomic_DNA"/>
</dbReference>
<accession>A0A9P1G698</accession>
<dbReference type="AlphaFoldDB" id="A0A9P1G698"/>
<evidence type="ECO:0000313" key="1">
    <source>
        <dbReference type="EMBL" id="CAI4002529.1"/>
    </source>
</evidence>
<organism evidence="1">
    <name type="scientific">Cladocopium goreaui</name>
    <dbReference type="NCBI Taxonomy" id="2562237"/>
    <lineage>
        <taxon>Eukaryota</taxon>
        <taxon>Sar</taxon>
        <taxon>Alveolata</taxon>
        <taxon>Dinophyceae</taxon>
        <taxon>Suessiales</taxon>
        <taxon>Symbiodiniaceae</taxon>
        <taxon>Cladocopium</taxon>
    </lineage>
</organism>
<evidence type="ECO:0000313" key="2">
    <source>
        <dbReference type="EMBL" id="CAL4789841.1"/>
    </source>
</evidence>
<reference evidence="1" key="1">
    <citation type="submission" date="2022-10" db="EMBL/GenBank/DDBJ databases">
        <authorList>
            <person name="Chen Y."/>
            <person name="Dougan E. K."/>
            <person name="Chan C."/>
            <person name="Rhodes N."/>
            <person name="Thang M."/>
        </authorList>
    </citation>
    <scope>NUCLEOTIDE SEQUENCE</scope>
</reference>
<proteinExistence type="predicted"/>
<dbReference type="OrthoDB" id="550558at2759"/>
<dbReference type="EMBL" id="CAMXCT020003113">
    <property type="protein sequence ID" value="CAL1155904.1"/>
    <property type="molecule type" value="Genomic_DNA"/>
</dbReference>
<dbReference type="Proteomes" id="UP001152797">
    <property type="component" value="Unassembled WGS sequence"/>
</dbReference>
<gene>
    <name evidence="1" type="ORF">C1SCF055_LOCUS28476</name>
</gene>
<dbReference type="EMBL" id="CAMXCT010003113">
    <property type="protein sequence ID" value="CAI4002529.1"/>
    <property type="molecule type" value="Genomic_DNA"/>
</dbReference>
<comment type="caution">
    <text evidence="1">The sequence shown here is derived from an EMBL/GenBank/DDBJ whole genome shotgun (WGS) entry which is preliminary data.</text>
</comment>
<protein>
    <submittedName>
        <fullName evidence="2">Calcineurin-like phosphoesterase domain-containing protein</fullName>
    </submittedName>
</protein>
<name>A0A9P1G698_9DINO</name>
<sequence>MAYGATHDGNSTWKVVHPRVIIRKAPSTSASILGFHAQGKLIEGSLQEGANQPWLKVKHHAMDGQECDGYMLVDGTSLGLGVLLERVERVQTTAVQATRAKAAPKATAATAAKATAAKPKARHKVDVDQLSKWIKPAPTVSMAPTRRYDVVVSNVMVRSLPSTAASAVGVVKMGEVLEGQVREGWLLMDSELSVERLEKGDGRWVLMDGKELGLGQLLRLQLPVPSVTKTFAHALQLSFDQDVSKYHLQVEPEIGDSFHVRCPEGKSMLVHGLHADCHVRLRFALNKDEGPFGEWEAVETTFVAAWEEADGPCVDLLGNPRGSCKQCSCKCFATWRKHMDWSISVGHGFLFQLT</sequence>
<reference evidence="2 3" key="2">
    <citation type="submission" date="2024-05" db="EMBL/GenBank/DDBJ databases">
        <authorList>
            <person name="Chen Y."/>
            <person name="Shah S."/>
            <person name="Dougan E. K."/>
            <person name="Thang M."/>
            <person name="Chan C."/>
        </authorList>
    </citation>
    <scope>NUCLEOTIDE SEQUENCE [LARGE SCALE GENOMIC DNA]</scope>
</reference>
<evidence type="ECO:0000313" key="3">
    <source>
        <dbReference type="Proteomes" id="UP001152797"/>
    </source>
</evidence>
<keyword evidence="3" id="KW-1185">Reference proteome</keyword>